<dbReference type="InterPro" id="IPR038377">
    <property type="entry name" value="Na/Glc_symporter_sf"/>
</dbReference>
<dbReference type="PROSITE" id="PS00457">
    <property type="entry name" value="NA_SOLUT_SYMP_2"/>
    <property type="match status" value="1"/>
</dbReference>
<keyword evidence="10 14" id="KW-0472">Membrane</keyword>
<feature type="transmembrane region" description="Helical" evidence="14">
    <location>
        <begin position="241"/>
        <end position="260"/>
    </location>
</feature>
<reference evidence="15 16" key="1">
    <citation type="submission" date="2016-10" db="EMBL/GenBank/DDBJ databases">
        <authorList>
            <person name="de Groot N.N."/>
        </authorList>
    </citation>
    <scope>NUCLEOTIDE SEQUENCE [LARGE SCALE GENOMIC DNA]</scope>
    <source>
        <strain evidence="15 16">SP2</strain>
    </source>
</reference>
<sequence>MVEGALSAKVTSLVGGSILFFALMLYVGSRTQRWVDSASDFLVSGREINAVVIAFGLAAIGLAGSVVSGVPEYVVEFGFVPALSYMIGWVIVVSLFGLVLGPVIRRTGVYTTPEWMEQRFDRKTRVVTAIGSVLAGIAITASQFVGIGAILAAMTDVPFWQTTLAITVVTLIYMYLGGLWAVTVTDVLQMVFGFVAFALVAGWLAVTYGGPTWLLETTPAGTFSLTGTDAAPIVGLGFDNILTWTLAWVALVVGNQYYWIRIVSARSERDATRGPILGGLLGLALVTLLALPGAYAFGAFGDPAIAGYDVRGIIGLFILELPIGLDALLLVALVAAVMSTASTTIIGTTTVLIRDVWEPVRGTAAGSEDLVVPSRAFTLVLGVLAWILAAGWAESALLLLGLGMAFVGPLAAVILLGLFWPRTTGTGAFAGVLVGIVTVAAWEPTQLSEFAHATYPGVLAPAIVTILVSLVTSPPYYGSRNWRQSESSATAGTESGTDAVGEVPDPEFRATVRELAKPWTPSTRWNRAIETRGRERGGLVSLLVGRGEDE</sequence>
<dbReference type="Pfam" id="PF00474">
    <property type="entry name" value="SSF"/>
    <property type="match status" value="1"/>
</dbReference>
<feature type="transmembrane region" description="Helical" evidence="14">
    <location>
        <begin position="313"/>
        <end position="337"/>
    </location>
</feature>
<dbReference type="InterPro" id="IPR050277">
    <property type="entry name" value="Sodium:Solute_Symporter"/>
</dbReference>
<evidence type="ECO:0000256" key="4">
    <source>
        <dbReference type="ARBA" id="ARBA00022475"/>
    </source>
</evidence>
<organism evidence="15 16">
    <name type="scientific">Natronobacterium gregoryi</name>
    <dbReference type="NCBI Taxonomy" id="44930"/>
    <lineage>
        <taxon>Archaea</taxon>
        <taxon>Methanobacteriati</taxon>
        <taxon>Methanobacteriota</taxon>
        <taxon>Stenosarchaea group</taxon>
        <taxon>Halobacteria</taxon>
        <taxon>Halobacteriales</taxon>
        <taxon>Natrialbaceae</taxon>
        <taxon>Natronobacterium</taxon>
    </lineage>
</organism>
<dbReference type="GO" id="GO:0015293">
    <property type="term" value="F:symporter activity"/>
    <property type="evidence" value="ECO:0007669"/>
    <property type="project" value="UniProtKB-KW"/>
</dbReference>
<gene>
    <name evidence="15" type="ORF">SAMN05443661_13831</name>
</gene>
<keyword evidence="8" id="KW-0915">Sodium</keyword>
<feature type="transmembrane region" description="Helical" evidence="14">
    <location>
        <begin position="48"/>
        <end position="70"/>
    </location>
</feature>
<feature type="transmembrane region" description="Helical" evidence="14">
    <location>
        <begin position="82"/>
        <end position="105"/>
    </location>
</feature>
<name>A0A1I3S8U5_9EURY</name>
<evidence type="ECO:0000256" key="10">
    <source>
        <dbReference type="ARBA" id="ARBA00023136"/>
    </source>
</evidence>
<dbReference type="PANTHER" id="PTHR48086">
    <property type="entry name" value="SODIUM/PROLINE SYMPORTER-RELATED"/>
    <property type="match status" value="1"/>
</dbReference>
<evidence type="ECO:0000256" key="8">
    <source>
        <dbReference type="ARBA" id="ARBA00023053"/>
    </source>
</evidence>
<dbReference type="PROSITE" id="PS50283">
    <property type="entry name" value="NA_SOLUT_SYMP_3"/>
    <property type="match status" value="1"/>
</dbReference>
<feature type="transmembrane region" description="Helical" evidence="14">
    <location>
        <begin position="280"/>
        <end position="301"/>
    </location>
</feature>
<feature type="transmembrane region" description="Helical" evidence="14">
    <location>
        <begin position="426"/>
        <end position="442"/>
    </location>
</feature>
<keyword evidence="9" id="KW-0406">Ion transport</keyword>
<dbReference type="RefSeq" id="WP_015233320.1">
    <property type="nucleotide sequence ID" value="NZ_FORO01000038.1"/>
</dbReference>
<dbReference type="CDD" id="cd10322">
    <property type="entry name" value="SLC5sbd"/>
    <property type="match status" value="1"/>
</dbReference>
<dbReference type="InterPro" id="IPR018212">
    <property type="entry name" value="Na/solute_symporter_CS"/>
</dbReference>
<protein>
    <submittedName>
        <fullName evidence="15">Solute:Na+ symporter, SSS family</fullName>
    </submittedName>
</protein>
<dbReference type="InterPro" id="IPR001734">
    <property type="entry name" value="Na/solute_symporter"/>
</dbReference>
<dbReference type="Gene3D" id="1.20.1730.10">
    <property type="entry name" value="Sodium/glucose cotransporter"/>
    <property type="match status" value="1"/>
</dbReference>
<feature type="compositionally biased region" description="Polar residues" evidence="13">
    <location>
        <begin position="481"/>
        <end position="496"/>
    </location>
</feature>
<evidence type="ECO:0000256" key="3">
    <source>
        <dbReference type="ARBA" id="ARBA00022448"/>
    </source>
</evidence>
<dbReference type="GO" id="GO:0006814">
    <property type="term" value="P:sodium ion transport"/>
    <property type="evidence" value="ECO:0007669"/>
    <property type="project" value="UniProtKB-KW"/>
</dbReference>
<evidence type="ECO:0000256" key="13">
    <source>
        <dbReference type="SAM" id="MobiDB-lite"/>
    </source>
</evidence>
<dbReference type="Proteomes" id="UP000182829">
    <property type="component" value="Unassembled WGS sequence"/>
</dbReference>
<keyword evidence="4" id="KW-1003">Cell membrane</keyword>
<dbReference type="PANTHER" id="PTHR48086:SF3">
    <property type="entry name" value="SODIUM_PROLINE SYMPORTER"/>
    <property type="match status" value="1"/>
</dbReference>
<evidence type="ECO:0000256" key="9">
    <source>
        <dbReference type="ARBA" id="ARBA00023065"/>
    </source>
</evidence>
<keyword evidence="7 14" id="KW-1133">Transmembrane helix</keyword>
<keyword evidence="5 14" id="KW-0812">Transmembrane</keyword>
<dbReference type="OrthoDB" id="9779at2157"/>
<feature type="transmembrane region" description="Helical" evidence="14">
    <location>
        <begin position="126"/>
        <end position="153"/>
    </location>
</feature>
<feature type="transmembrane region" description="Helical" evidence="14">
    <location>
        <begin position="376"/>
        <end position="393"/>
    </location>
</feature>
<keyword evidence="6" id="KW-0769">Symport</keyword>
<dbReference type="EMBL" id="FORO01000038">
    <property type="protein sequence ID" value="SFJ55253.1"/>
    <property type="molecule type" value="Genomic_DNA"/>
</dbReference>
<dbReference type="GO" id="GO:0046942">
    <property type="term" value="P:carboxylic acid transport"/>
    <property type="evidence" value="ECO:0007669"/>
    <property type="project" value="UniProtKB-ARBA"/>
</dbReference>
<dbReference type="GeneID" id="14206744"/>
<accession>A0A1I3S8U5</accession>
<feature type="transmembrane region" description="Helical" evidence="14">
    <location>
        <begin position="6"/>
        <end position="27"/>
    </location>
</feature>
<evidence type="ECO:0000256" key="5">
    <source>
        <dbReference type="ARBA" id="ARBA00022692"/>
    </source>
</evidence>
<evidence type="ECO:0000313" key="15">
    <source>
        <dbReference type="EMBL" id="SFJ55253.1"/>
    </source>
</evidence>
<evidence type="ECO:0000256" key="1">
    <source>
        <dbReference type="ARBA" id="ARBA00004651"/>
    </source>
</evidence>
<dbReference type="AlphaFoldDB" id="A0A1I3S8U5"/>
<dbReference type="GO" id="GO:0005886">
    <property type="term" value="C:plasma membrane"/>
    <property type="evidence" value="ECO:0007669"/>
    <property type="project" value="UniProtKB-SubCell"/>
</dbReference>
<evidence type="ECO:0000256" key="2">
    <source>
        <dbReference type="ARBA" id="ARBA00006434"/>
    </source>
</evidence>
<keyword evidence="11" id="KW-0739">Sodium transport</keyword>
<feature type="transmembrane region" description="Helical" evidence="14">
    <location>
        <begin position="187"/>
        <end position="206"/>
    </location>
</feature>
<feature type="transmembrane region" description="Helical" evidence="14">
    <location>
        <begin position="399"/>
        <end position="419"/>
    </location>
</feature>
<comment type="subcellular location">
    <subcellularLocation>
        <location evidence="1">Cell membrane</location>
        <topology evidence="1">Multi-pass membrane protein</topology>
    </subcellularLocation>
</comment>
<feature type="transmembrane region" description="Helical" evidence="14">
    <location>
        <begin position="454"/>
        <end position="477"/>
    </location>
</feature>
<feature type="region of interest" description="Disordered" evidence="13">
    <location>
        <begin position="481"/>
        <end position="504"/>
    </location>
</feature>
<feature type="transmembrane region" description="Helical" evidence="14">
    <location>
        <begin position="159"/>
        <end position="180"/>
    </location>
</feature>
<evidence type="ECO:0000256" key="14">
    <source>
        <dbReference type="SAM" id="Phobius"/>
    </source>
</evidence>
<comment type="similarity">
    <text evidence="2 12">Belongs to the sodium:solute symporter (SSF) (TC 2.A.21) family.</text>
</comment>
<dbReference type="OMA" id="NVAIMIM"/>
<evidence type="ECO:0000256" key="6">
    <source>
        <dbReference type="ARBA" id="ARBA00022847"/>
    </source>
</evidence>
<evidence type="ECO:0000256" key="12">
    <source>
        <dbReference type="RuleBase" id="RU362091"/>
    </source>
</evidence>
<evidence type="ECO:0000256" key="11">
    <source>
        <dbReference type="ARBA" id="ARBA00023201"/>
    </source>
</evidence>
<evidence type="ECO:0000313" key="16">
    <source>
        <dbReference type="Proteomes" id="UP000182829"/>
    </source>
</evidence>
<evidence type="ECO:0000256" key="7">
    <source>
        <dbReference type="ARBA" id="ARBA00022989"/>
    </source>
</evidence>
<keyword evidence="3" id="KW-0813">Transport</keyword>
<proteinExistence type="inferred from homology"/>